<dbReference type="AlphaFoldDB" id="T1EZV2"/>
<dbReference type="EnsemblMetazoa" id="HelroT167840">
    <property type="protein sequence ID" value="HelroP167840"/>
    <property type="gene ID" value="HelroG167840"/>
</dbReference>
<evidence type="ECO:0000313" key="3">
    <source>
        <dbReference type="Proteomes" id="UP000015101"/>
    </source>
</evidence>
<evidence type="ECO:0000313" key="2">
    <source>
        <dbReference type="EnsemblMetazoa" id="HelroP167840"/>
    </source>
</evidence>
<dbReference type="InParanoid" id="T1EZV2"/>
<dbReference type="HOGENOM" id="CLU_1837242_0_0_1"/>
<dbReference type="RefSeq" id="XP_009011817.1">
    <property type="nucleotide sequence ID" value="XM_009013569.1"/>
</dbReference>
<reference evidence="2" key="3">
    <citation type="submission" date="2015-06" db="UniProtKB">
        <authorList>
            <consortium name="EnsemblMetazoa"/>
        </authorList>
    </citation>
    <scope>IDENTIFICATION</scope>
</reference>
<evidence type="ECO:0000313" key="1">
    <source>
        <dbReference type="EMBL" id="ESO10003.1"/>
    </source>
</evidence>
<keyword evidence="3" id="KW-1185">Reference proteome</keyword>
<sequence>MAIFITRRYMSLLMSKRDLYHCILTLSNRFAQINLARLFHWVIKFFELLISKFFIQYEHRGLVAKWLECPSTAPTTRVRILQFLQVHPGSRPPANPAVHPFEAGKWVDDVSCRMLAGEMAQWFKCALSHTSQWLSYTQRM</sequence>
<protein>
    <submittedName>
        <fullName evidence="1 2">Uncharacterized protein</fullName>
    </submittedName>
</protein>
<proteinExistence type="predicted"/>
<organism evidence="2 3">
    <name type="scientific">Helobdella robusta</name>
    <name type="common">Californian leech</name>
    <dbReference type="NCBI Taxonomy" id="6412"/>
    <lineage>
        <taxon>Eukaryota</taxon>
        <taxon>Metazoa</taxon>
        <taxon>Spiralia</taxon>
        <taxon>Lophotrochozoa</taxon>
        <taxon>Annelida</taxon>
        <taxon>Clitellata</taxon>
        <taxon>Hirudinea</taxon>
        <taxon>Rhynchobdellida</taxon>
        <taxon>Glossiphoniidae</taxon>
        <taxon>Helobdella</taxon>
    </lineage>
</organism>
<dbReference type="CTD" id="20202102"/>
<dbReference type="EMBL" id="KB095905">
    <property type="protein sequence ID" value="ESO10003.1"/>
    <property type="molecule type" value="Genomic_DNA"/>
</dbReference>
<gene>
    <name evidence="2" type="primary">20202102</name>
    <name evidence="1" type="ORF">HELRODRAFT_167840</name>
</gene>
<dbReference type="GeneID" id="20202102"/>
<reference evidence="3" key="1">
    <citation type="submission" date="2012-12" db="EMBL/GenBank/DDBJ databases">
        <authorList>
            <person name="Hellsten U."/>
            <person name="Grimwood J."/>
            <person name="Chapman J.A."/>
            <person name="Shapiro H."/>
            <person name="Aerts A."/>
            <person name="Otillar R.P."/>
            <person name="Terry A.Y."/>
            <person name="Boore J.L."/>
            <person name="Simakov O."/>
            <person name="Marletaz F."/>
            <person name="Cho S.-J."/>
            <person name="Edsinger-Gonzales E."/>
            <person name="Havlak P."/>
            <person name="Kuo D.-H."/>
            <person name="Larsson T."/>
            <person name="Lv J."/>
            <person name="Arendt D."/>
            <person name="Savage R."/>
            <person name="Osoegawa K."/>
            <person name="de Jong P."/>
            <person name="Lindberg D.R."/>
            <person name="Seaver E.C."/>
            <person name="Weisblat D.A."/>
            <person name="Putnam N.H."/>
            <person name="Grigoriev I.V."/>
            <person name="Rokhsar D.S."/>
        </authorList>
    </citation>
    <scope>NUCLEOTIDE SEQUENCE</scope>
</reference>
<dbReference type="Proteomes" id="UP000015101">
    <property type="component" value="Unassembled WGS sequence"/>
</dbReference>
<name>T1EZV2_HELRO</name>
<reference evidence="1 3" key="2">
    <citation type="journal article" date="2013" name="Nature">
        <title>Insights into bilaterian evolution from three spiralian genomes.</title>
        <authorList>
            <person name="Simakov O."/>
            <person name="Marletaz F."/>
            <person name="Cho S.J."/>
            <person name="Edsinger-Gonzales E."/>
            <person name="Havlak P."/>
            <person name="Hellsten U."/>
            <person name="Kuo D.H."/>
            <person name="Larsson T."/>
            <person name="Lv J."/>
            <person name="Arendt D."/>
            <person name="Savage R."/>
            <person name="Osoegawa K."/>
            <person name="de Jong P."/>
            <person name="Grimwood J."/>
            <person name="Chapman J.A."/>
            <person name="Shapiro H."/>
            <person name="Aerts A."/>
            <person name="Otillar R.P."/>
            <person name="Terry A.Y."/>
            <person name="Boore J.L."/>
            <person name="Grigoriev I.V."/>
            <person name="Lindberg D.R."/>
            <person name="Seaver E.C."/>
            <person name="Weisblat D.A."/>
            <person name="Putnam N.H."/>
            <person name="Rokhsar D.S."/>
        </authorList>
    </citation>
    <scope>NUCLEOTIDE SEQUENCE</scope>
</reference>
<accession>T1EZV2</accession>
<dbReference type="KEGG" id="hro:HELRODRAFT_167840"/>
<dbReference type="EMBL" id="AMQM01002853">
    <property type="status" value="NOT_ANNOTATED_CDS"/>
    <property type="molecule type" value="Genomic_DNA"/>
</dbReference>